<dbReference type="PANTHER" id="PTHR32182">
    <property type="entry name" value="DNA REPLICATION AND REPAIR PROTEIN RECF"/>
    <property type="match status" value="1"/>
</dbReference>
<dbReference type="InterPro" id="IPR027417">
    <property type="entry name" value="P-loop_NTPase"/>
</dbReference>
<dbReference type="EMBL" id="QGGT01000001">
    <property type="protein sequence ID" value="PWK38443.1"/>
    <property type="molecule type" value="Genomic_DNA"/>
</dbReference>
<dbReference type="Proteomes" id="UP000245754">
    <property type="component" value="Unassembled WGS sequence"/>
</dbReference>
<organism evidence="2 3">
    <name type="scientific">Cupriavidus plantarum</name>
    <dbReference type="NCBI Taxonomy" id="942865"/>
    <lineage>
        <taxon>Bacteria</taxon>
        <taxon>Pseudomonadati</taxon>
        <taxon>Pseudomonadota</taxon>
        <taxon>Betaproteobacteria</taxon>
        <taxon>Burkholderiales</taxon>
        <taxon>Burkholderiaceae</taxon>
        <taxon>Cupriavidus</taxon>
    </lineage>
</organism>
<evidence type="ECO:0000313" key="2">
    <source>
        <dbReference type="EMBL" id="PWK38443.1"/>
    </source>
</evidence>
<name>A0A316F498_9BURK</name>
<feature type="domain" description="Protein CR006 P-loop" evidence="1">
    <location>
        <begin position="455"/>
        <end position="775"/>
    </location>
</feature>
<proteinExistence type="predicted"/>
<dbReference type="Gene3D" id="3.40.50.300">
    <property type="entry name" value="P-loop containing nucleotide triphosphate hydrolases"/>
    <property type="match status" value="1"/>
</dbReference>
<keyword evidence="3" id="KW-1185">Reference proteome</keyword>
<dbReference type="GO" id="GO:0006302">
    <property type="term" value="P:double-strand break repair"/>
    <property type="evidence" value="ECO:0007669"/>
    <property type="project" value="TreeGrafter"/>
</dbReference>
<dbReference type="Pfam" id="PF13166">
    <property type="entry name" value="AAA_13"/>
    <property type="match status" value="1"/>
</dbReference>
<reference evidence="2 3" key="1">
    <citation type="submission" date="2018-05" db="EMBL/GenBank/DDBJ databases">
        <title>Genomic Encyclopedia of Type Strains, Phase IV (KMG-V): Genome sequencing to study the core and pangenomes of soil and plant-associated prokaryotes.</title>
        <authorList>
            <person name="Whitman W."/>
        </authorList>
    </citation>
    <scope>NUCLEOTIDE SEQUENCE [LARGE SCALE GENOMIC DNA]</scope>
    <source>
        <strain evidence="2 3">SLV-132</strain>
    </source>
</reference>
<evidence type="ECO:0000313" key="3">
    <source>
        <dbReference type="Proteomes" id="UP000245754"/>
    </source>
</evidence>
<protein>
    <submittedName>
        <fullName evidence="2">AAA domain-containing protein</fullName>
    </submittedName>
</protein>
<dbReference type="GO" id="GO:0000731">
    <property type="term" value="P:DNA synthesis involved in DNA repair"/>
    <property type="evidence" value="ECO:0007669"/>
    <property type="project" value="TreeGrafter"/>
</dbReference>
<dbReference type="InterPro" id="IPR026866">
    <property type="entry name" value="CR006_AAA"/>
</dbReference>
<accession>A0A316F498</accession>
<dbReference type="PANTHER" id="PTHR32182:SF22">
    <property type="entry name" value="ATP-DEPENDENT ENDONUCLEASE, OLD FAMILY-RELATED"/>
    <property type="match status" value="1"/>
</dbReference>
<dbReference type="SUPFAM" id="SSF52540">
    <property type="entry name" value="P-loop containing nucleoside triphosphate hydrolases"/>
    <property type="match status" value="1"/>
</dbReference>
<sequence>MTRGSANLGKKAWTLAVEIRQSRRIPPIFRIPSTAIAEYASSATSYRSLRCPPAQDRLGGDKRRHLFQGESALSILQEIQKWSQGLPGWQQHAITQLYAKGELDDNDYEDLYALLKAEHGIPDPKNRVAAKLEAAQVAAPQASNRRVQLDGIKNLFNVNALAENQDLSISPTGLTIIYGPNGAGKSGYSRVLKKACRARDQREPILSNAKEAAGKKTPAQATFDLLIDGMPLQVTWTNGQEAPEQLSALSIFDSHCARAYVDNQGDFAYSPYGIDILEGLVSACGKLRAMCGKDLAAATPNTEPFANLSKSSTAVGKLLSTLSYRTRIEEVEALASLSEAENERLAILTKTLAEADPKQKAQNLRNRAIRIAGLVQRVGVAIAMVDEAKVRALKEHVENARATKAAAELAANTFKETPGLLPGTGGEAWKSLFEAARTFATESHPPKIFPHLGAESSCPLCQNPLGAYGAAKLLAFDAFIQQAAEKAARTARQNAIAAYREIEEATLDLRVDQPLFQELEESLATSGEACRALQEALIARRSAVLGATKADGDWLAVPALPNDPREILAAIQTRFVTEAQALEQSGDAKTRLQLASEHAELDARQKLADMKASVIGAIGKFTLSKRLQACSTATATMGISRKATDLAKTMATPEVARVLNEELRSLDVHELQVVMKNASPQGRTQFKLALELPGGGSPEAILSEGEQRAIAIAAFLTEVGLGGGSGGIIFDDPVSSLDHRRRWHVARRLAIEATRRQVIVFTHDIYFLCILEQEADSAGASYLAQCIRKGQAGFGVPTDRLPFDTLSTSKRVKALRVMHEAVAKAHKANDEDEARRLTRDAYYHLRLAWERGVEEVLFQGVVTRFGEGISTQMLRYVVVEDDDYTIVHAGMSKSSKFAHDPATAAQLPTPHPDELRGDIEGLETWRDSIEKRKKAIEARRS</sequence>
<comment type="caution">
    <text evidence="2">The sequence shown here is derived from an EMBL/GenBank/DDBJ whole genome shotgun (WGS) entry which is preliminary data.</text>
</comment>
<dbReference type="AlphaFoldDB" id="A0A316F498"/>
<evidence type="ECO:0000259" key="1">
    <source>
        <dbReference type="Pfam" id="PF13166"/>
    </source>
</evidence>
<gene>
    <name evidence="2" type="ORF">C7419_1012339</name>
</gene>